<dbReference type="EMBL" id="NJEU01000133">
    <property type="protein sequence ID" value="PHH81259.1"/>
    <property type="molecule type" value="Genomic_DNA"/>
</dbReference>
<keyword evidence="2" id="KW-0812">Transmembrane</keyword>
<gene>
    <name evidence="3" type="ORF">CDD82_1159</name>
</gene>
<dbReference type="OrthoDB" id="5421757at2759"/>
<keyword evidence="2" id="KW-0472">Membrane</keyword>
<name>A0A2C5Y009_9HYPO</name>
<proteinExistence type="predicted"/>
<feature type="transmembrane region" description="Helical" evidence="2">
    <location>
        <begin position="83"/>
        <end position="102"/>
    </location>
</feature>
<dbReference type="Proteomes" id="UP000224854">
    <property type="component" value="Unassembled WGS sequence"/>
</dbReference>
<evidence type="ECO:0000313" key="4">
    <source>
        <dbReference type="Proteomes" id="UP000224854"/>
    </source>
</evidence>
<protein>
    <submittedName>
        <fullName evidence="3">Uncharacterized protein</fullName>
    </submittedName>
</protein>
<feature type="transmembrane region" description="Helical" evidence="2">
    <location>
        <begin position="58"/>
        <end position="77"/>
    </location>
</feature>
<feature type="region of interest" description="Disordered" evidence="1">
    <location>
        <begin position="1"/>
        <end position="23"/>
    </location>
</feature>
<evidence type="ECO:0000313" key="3">
    <source>
        <dbReference type="EMBL" id="PHH81259.1"/>
    </source>
</evidence>
<feature type="transmembrane region" description="Helical" evidence="2">
    <location>
        <begin position="114"/>
        <end position="134"/>
    </location>
</feature>
<dbReference type="AlphaFoldDB" id="A0A2C5Y009"/>
<reference evidence="3 4" key="1">
    <citation type="submission" date="2017-06" db="EMBL/GenBank/DDBJ databases">
        <title>Ant-infecting Ophiocordyceps genomes reveal a high diversity of potential behavioral manipulation genes and a possible major role for enterotoxins.</title>
        <authorList>
            <person name="De Bekker C."/>
            <person name="Evans H.C."/>
            <person name="Brachmann A."/>
            <person name="Hughes D.P."/>
        </authorList>
    </citation>
    <scope>NUCLEOTIDE SEQUENCE [LARGE SCALE GENOMIC DNA]</scope>
    <source>
        <strain evidence="3 4">1348a</strain>
    </source>
</reference>
<organism evidence="3 4">
    <name type="scientific">Ophiocordyceps australis</name>
    <dbReference type="NCBI Taxonomy" id="1399860"/>
    <lineage>
        <taxon>Eukaryota</taxon>
        <taxon>Fungi</taxon>
        <taxon>Dikarya</taxon>
        <taxon>Ascomycota</taxon>
        <taxon>Pezizomycotina</taxon>
        <taxon>Sordariomycetes</taxon>
        <taxon>Hypocreomycetidae</taxon>
        <taxon>Hypocreales</taxon>
        <taxon>Ophiocordycipitaceae</taxon>
        <taxon>Ophiocordyceps</taxon>
    </lineage>
</organism>
<comment type="caution">
    <text evidence="3">The sequence shown here is derived from an EMBL/GenBank/DDBJ whole genome shotgun (WGS) entry which is preliminary data.</text>
</comment>
<keyword evidence="4" id="KW-1185">Reference proteome</keyword>
<evidence type="ECO:0000256" key="2">
    <source>
        <dbReference type="SAM" id="Phobius"/>
    </source>
</evidence>
<accession>A0A2C5Y009</accession>
<keyword evidence="2" id="KW-1133">Transmembrane helix</keyword>
<sequence>MASTKRVSRAKPSEILKDPPPPFKRPPHVLIPFIDSLSPKHFYITHIDSQPDTLKRKLFLVPVALNVCISLLFVWRMYSILPWYWQLLVAAFGYPSTAGFPASDSTWAALALEIGKRGVVMFIDFMLFVFVWPWPVEFAAGRDHGNPMLWRFKVGFRNKEIYVRRSRSWDGNLGDVVTDSAARSTFGSIVGQATSPLLQEQKTGYLLMNGQWNLDWEAMVYAHALVDANKMALDAFKNVVLLHHGNYGWLCYDVGAGIEEGDDERTRHVLAFRDALTAIGKEDVFYRWVEMVQFEVSQPGGLDGDRQEVAGKKIRRMFEMENIDFEELWKEATANS</sequence>
<evidence type="ECO:0000256" key="1">
    <source>
        <dbReference type="SAM" id="MobiDB-lite"/>
    </source>
</evidence>